<keyword evidence="1" id="KW-1133">Transmembrane helix</keyword>
<dbReference type="InterPro" id="IPR056926">
    <property type="entry name" value="FLQE3_permease"/>
</dbReference>
<evidence type="ECO:0000313" key="3">
    <source>
        <dbReference type="Proteomes" id="UP000295418"/>
    </source>
</evidence>
<dbReference type="RefSeq" id="WP_132416731.1">
    <property type="nucleotide sequence ID" value="NZ_SKFG01000002.1"/>
</dbReference>
<keyword evidence="1" id="KW-0812">Transmembrane</keyword>
<accession>A0A4R4ENS0</accession>
<protein>
    <submittedName>
        <fullName evidence="2">ABC transporter permease</fullName>
    </submittedName>
</protein>
<dbReference type="AlphaFoldDB" id="A0A4R4ENS0"/>
<feature type="transmembrane region" description="Helical" evidence="1">
    <location>
        <begin position="153"/>
        <end position="175"/>
    </location>
</feature>
<comment type="caution">
    <text evidence="2">The sequence shown here is derived from an EMBL/GenBank/DDBJ whole genome shotgun (WGS) entry which is preliminary data.</text>
</comment>
<feature type="transmembrane region" description="Helical" evidence="1">
    <location>
        <begin position="20"/>
        <end position="37"/>
    </location>
</feature>
<dbReference type="OrthoDB" id="8480522at2"/>
<keyword evidence="1" id="KW-0472">Membrane</keyword>
<dbReference type="Pfam" id="PF24686">
    <property type="entry name" value="FLQE3_permease"/>
    <property type="match status" value="1"/>
</dbReference>
<evidence type="ECO:0000313" key="2">
    <source>
        <dbReference type="EMBL" id="TCZ80085.1"/>
    </source>
</evidence>
<feature type="transmembrane region" description="Helical" evidence="1">
    <location>
        <begin position="89"/>
        <end position="112"/>
    </location>
</feature>
<organism evidence="2 3">
    <name type="scientific">Paenibacillus albiflavus</name>
    <dbReference type="NCBI Taxonomy" id="2545760"/>
    <lineage>
        <taxon>Bacteria</taxon>
        <taxon>Bacillati</taxon>
        <taxon>Bacillota</taxon>
        <taxon>Bacilli</taxon>
        <taxon>Bacillales</taxon>
        <taxon>Paenibacillaceae</taxon>
        <taxon>Paenibacillus</taxon>
    </lineage>
</organism>
<sequence>MRFTSALLYDVKLQQRHGFYIAYGLITMVYIIFLRLLPLDVRETVDIVLTFSDPSVLGFFFIGGLVLLEKGQGIYDNLFVTPYKPEEYIWSKTLSLSLLSVLTSTIIHLSVFGGMSHAFYFISGVMITSMFFTLIGIGVAVRCQTLNSFFMLASVYSFVFIVPLVEVVGLWHSPLLSLLPSKGSLLLLSSSFKPIPLLEIVYAYCILIVWTVLAYRWAKSSFRKFIILNINGVK</sequence>
<reference evidence="2 3" key="1">
    <citation type="submission" date="2019-03" db="EMBL/GenBank/DDBJ databases">
        <authorList>
            <person name="Kim M.K.M."/>
        </authorList>
    </citation>
    <scope>NUCLEOTIDE SEQUENCE [LARGE SCALE GENOMIC DNA]</scope>
    <source>
        <strain evidence="2 3">18JY21-1</strain>
    </source>
</reference>
<feature type="transmembrane region" description="Helical" evidence="1">
    <location>
        <begin position="49"/>
        <end position="68"/>
    </location>
</feature>
<feature type="transmembrane region" description="Helical" evidence="1">
    <location>
        <begin position="118"/>
        <end position="141"/>
    </location>
</feature>
<keyword evidence="3" id="KW-1185">Reference proteome</keyword>
<proteinExistence type="predicted"/>
<dbReference type="Proteomes" id="UP000295418">
    <property type="component" value="Unassembled WGS sequence"/>
</dbReference>
<dbReference type="EMBL" id="SKFG01000002">
    <property type="protein sequence ID" value="TCZ80085.1"/>
    <property type="molecule type" value="Genomic_DNA"/>
</dbReference>
<gene>
    <name evidence="2" type="ORF">E0485_04300</name>
</gene>
<evidence type="ECO:0000256" key="1">
    <source>
        <dbReference type="SAM" id="Phobius"/>
    </source>
</evidence>
<name>A0A4R4ENS0_9BACL</name>
<feature type="transmembrane region" description="Helical" evidence="1">
    <location>
        <begin position="195"/>
        <end position="215"/>
    </location>
</feature>